<evidence type="ECO:0000256" key="4">
    <source>
        <dbReference type="ARBA" id="ARBA00022490"/>
    </source>
</evidence>
<dbReference type="InterPro" id="IPR040122">
    <property type="entry name" value="Importin_beta"/>
</dbReference>
<dbReference type="Proteomes" id="UP000189580">
    <property type="component" value="Chromosome c"/>
</dbReference>
<comment type="subcellular location">
    <subcellularLocation>
        <location evidence="2">Cytoplasm</location>
    </subcellularLocation>
    <subcellularLocation>
        <location evidence="1">Nucleus</location>
    </subcellularLocation>
</comment>
<dbReference type="GO" id="GO:0034399">
    <property type="term" value="C:nuclear periphery"/>
    <property type="evidence" value="ECO:0007669"/>
    <property type="project" value="EnsemblFungi"/>
</dbReference>
<evidence type="ECO:0000256" key="2">
    <source>
        <dbReference type="ARBA" id="ARBA00004496"/>
    </source>
</evidence>
<feature type="repeat" description="HEAT" evidence="8">
    <location>
        <begin position="404"/>
        <end position="442"/>
    </location>
</feature>
<accession>A0A161HHC6</accession>
<dbReference type="SUPFAM" id="SSF48371">
    <property type="entry name" value="ARM repeat"/>
    <property type="match status" value="1"/>
</dbReference>
<organism evidence="10 11">
    <name type="scientific">Sugiyamaella lignohabitans</name>
    <dbReference type="NCBI Taxonomy" id="796027"/>
    <lineage>
        <taxon>Eukaryota</taxon>
        <taxon>Fungi</taxon>
        <taxon>Dikarya</taxon>
        <taxon>Ascomycota</taxon>
        <taxon>Saccharomycotina</taxon>
        <taxon>Dipodascomycetes</taxon>
        <taxon>Dipodascales</taxon>
        <taxon>Trichomonascaceae</taxon>
        <taxon>Sugiyamaella</taxon>
    </lineage>
</organism>
<dbReference type="PROSITE" id="PS50077">
    <property type="entry name" value="HEAT_REPEAT"/>
    <property type="match status" value="1"/>
</dbReference>
<evidence type="ECO:0000313" key="11">
    <source>
        <dbReference type="Proteomes" id="UP000189580"/>
    </source>
</evidence>
<gene>
    <name evidence="10" type="primary">KAP123</name>
    <name evidence="10" type="ORF">AWJ20_4334</name>
</gene>
<dbReference type="Pfam" id="PF25780">
    <property type="entry name" value="TPR_IPO5"/>
    <property type="match status" value="1"/>
</dbReference>
<dbReference type="Gene3D" id="1.25.10.10">
    <property type="entry name" value="Leucine-rich Repeat Variant"/>
    <property type="match status" value="1"/>
</dbReference>
<dbReference type="PANTHER" id="PTHR10527">
    <property type="entry name" value="IMPORTIN BETA"/>
    <property type="match status" value="1"/>
</dbReference>
<dbReference type="InterPro" id="IPR011989">
    <property type="entry name" value="ARM-like"/>
</dbReference>
<dbReference type="GO" id="GO:0006606">
    <property type="term" value="P:protein import into nucleus"/>
    <property type="evidence" value="ECO:0007669"/>
    <property type="project" value="InterPro"/>
</dbReference>
<dbReference type="GO" id="GO:0005737">
    <property type="term" value="C:cytoplasm"/>
    <property type="evidence" value="ECO:0007669"/>
    <property type="project" value="UniProtKB-SubCell"/>
</dbReference>
<dbReference type="KEGG" id="slb:AWJ20_4334"/>
<dbReference type="PROSITE" id="PS50166">
    <property type="entry name" value="IMPORTIN_B_NT"/>
    <property type="match status" value="1"/>
</dbReference>
<sequence length="1123" mass="123112">MDPQFLASLEETLKHVTAPSTEAIKLASAKLQNDFYTNPKVIPALVHLLQSHPDAQIRQLAGVEARKLVGEFWTPEKLPEQEMTSIKTSILQSTLQEQTPLVRHTSSRVISAIAKIDVDEGKWNELLPFLYQTCKSSSAAEREVAVYILYTLLEADADVLIDGSVELLHLFSHTINDPESLQVRVSTVLGLGKVSENIDTTAVDSKAPQDQNPVELFRALLPSAVEVLNQVISSDDEKSALQVFDVFSGLLVCDYALISKHMKDLVNFMLTNIAGQKQLSDEIRLAALQFLLAAIRFKKNKIQSLKLGPVLTNAALEISAEPFDEEDDETNNEDDEDTPAKRALLMIDALSSSLPPTQVMAPLLAALPHCASSQDIFQRRAGFLALSQAVEGAPDFVANQISAVLPLVVQGLQDANQMVKVSALMALAQLAGELHDVIGEHHEALLPLVFSIMDGASSLKVGKSACLALDAILETLEADIITQKYLPELIPKLLHLLNHTSDLTLKGSIVAAIASAAFAAGKSFEPFFVHTISALEPFIRVSVTSETVSEEELTLCGITLDALSALAGAVGKETFRPYVQPLIEAAYKCLQSTQSRLKECGFIFLGTLARIYETEFAPFLGMVVPAIFASFDQDEFAGMGEEDDEAEDVNIGQDGDEEDLLNKFSVNSALAIEKEIATDTLGEIIVGTKEHFNTYLEQAIEHLKLLTDHFYEGIRKSALIVLWRAYVTFYKQTPVSKQAWVPGFPSSVVLAEPAATLLEVARTTTLNLFSTEDDRSVATIICDHFVEAIRTSGPVVLGSQDDLEKLCSEVILILSKSHHCQVQDEDDIYDGVKPEEEEGDGENAEYDEVLTDSASDVVVQLAAALGPQFLPLFPTFFGLVSKYATSKSSQERASGIGALSEIINGLRSNVTQWTKELMQLLLHALGDADLEVRSNAAYGVGLLILYSDDVETCKSHYTTVLQKLQRLLKKVDKKKRKSFGTEEEDNSARSLANACGCVARMSSKYPELVPLAEVVPVLVSRLPLQDGFEENTPIFEFILKLFEQREPSIVQLRAEIVQIFNEVFQKQAELEKEEDNKNIGPGSIVKPFENDEIRAKVVALLKFLEQEQPGLVSSHPILAPVIA</sequence>
<dbReference type="AlphaFoldDB" id="A0A161HHC6"/>
<protein>
    <submittedName>
        <fullName evidence="10">Kap123p</fullName>
    </submittedName>
</protein>
<dbReference type="OrthoDB" id="7862313at2759"/>
<evidence type="ECO:0000256" key="1">
    <source>
        <dbReference type="ARBA" id="ARBA00004123"/>
    </source>
</evidence>
<evidence type="ECO:0000256" key="3">
    <source>
        <dbReference type="ARBA" id="ARBA00022448"/>
    </source>
</evidence>
<dbReference type="Pfam" id="PF03810">
    <property type="entry name" value="IBN_N"/>
    <property type="match status" value="1"/>
</dbReference>
<dbReference type="GeneID" id="30036455"/>
<proteinExistence type="predicted"/>
<keyword evidence="5" id="KW-0677">Repeat</keyword>
<dbReference type="InterPro" id="IPR016024">
    <property type="entry name" value="ARM-type_fold"/>
</dbReference>
<evidence type="ECO:0000259" key="9">
    <source>
        <dbReference type="PROSITE" id="PS50166"/>
    </source>
</evidence>
<dbReference type="InterPro" id="IPR057672">
    <property type="entry name" value="TPR_IPO4/5"/>
</dbReference>
<keyword evidence="11" id="KW-1185">Reference proteome</keyword>
<keyword evidence="7" id="KW-0539">Nucleus</keyword>
<dbReference type="GO" id="GO:0031267">
    <property type="term" value="F:small GTPase binding"/>
    <property type="evidence" value="ECO:0007669"/>
    <property type="project" value="InterPro"/>
</dbReference>
<dbReference type="RefSeq" id="XP_018733994.1">
    <property type="nucleotide sequence ID" value="XM_018881401.1"/>
</dbReference>
<dbReference type="InterPro" id="IPR021133">
    <property type="entry name" value="HEAT_type_2"/>
</dbReference>
<reference evidence="10 11" key="1">
    <citation type="submission" date="2016-02" db="EMBL/GenBank/DDBJ databases">
        <title>Complete genome sequence and transcriptome regulation of the pentose utilising yeast Sugiyamaella lignohabitans.</title>
        <authorList>
            <person name="Bellasio M."/>
            <person name="Peymann A."/>
            <person name="Valli M."/>
            <person name="Sipitzky M."/>
            <person name="Graf A."/>
            <person name="Sauer M."/>
            <person name="Marx H."/>
            <person name="Mattanovich D."/>
        </authorList>
    </citation>
    <scope>NUCLEOTIDE SEQUENCE [LARGE SCALE GENOMIC DNA]</scope>
    <source>
        <strain evidence="10 11">CBS 10342</strain>
    </source>
</reference>
<keyword evidence="3" id="KW-0813">Transport</keyword>
<evidence type="ECO:0000256" key="7">
    <source>
        <dbReference type="ARBA" id="ARBA00023242"/>
    </source>
</evidence>
<evidence type="ECO:0000256" key="8">
    <source>
        <dbReference type="PROSITE-ProRule" id="PRU00103"/>
    </source>
</evidence>
<keyword evidence="6" id="KW-0653">Protein transport</keyword>
<dbReference type="InterPro" id="IPR001494">
    <property type="entry name" value="Importin-beta_N"/>
</dbReference>
<name>A0A161HHC6_9ASCO</name>
<keyword evidence="4" id="KW-0963">Cytoplasm</keyword>
<evidence type="ECO:0000313" key="10">
    <source>
        <dbReference type="EMBL" id="ANB11517.1"/>
    </source>
</evidence>
<dbReference type="SMART" id="SM00913">
    <property type="entry name" value="IBN_N"/>
    <property type="match status" value="1"/>
</dbReference>
<evidence type="ECO:0000256" key="6">
    <source>
        <dbReference type="ARBA" id="ARBA00022927"/>
    </source>
</evidence>
<feature type="domain" description="Importin N-terminal" evidence="9">
    <location>
        <begin position="27"/>
        <end position="96"/>
    </location>
</feature>
<dbReference type="EMBL" id="CP014500">
    <property type="protein sequence ID" value="ANB11517.1"/>
    <property type="molecule type" value="Genomic_DNA"/>
</dbReference>
<evidence type="ECO:0000256" key="5">
    <source>
        <dbReference type="ARBA" id="ARBA00022737"/>
    </source>
</evidence>